<dbReference type="PIRSF" id="PIRSF000390">
    <property type="entry name" value="PLP_StrS"/>
    <property type="match status" value="1"/>
</dbReference>
<dbReference type="InterPro" id="IPR015422">
    <property type="entry name" value="PyrdxlP-dep_Trfase_small"/>
</dbReference>
<evidence type="ECO:0000313" key="4">
    <source>
        <dbReference type="EMBL" id="TKS57279.1"/>
    </source>
</evidence>
<sequence>MKKLQMVDLVGQREAIKDDIDSAFTEIMDNAAFINGPYVHQFQADLEKYLDVKNVIPCANGTDALQIAMMGLGLQPGDEVITADFTFAATVEVIALLQLTPVLVDVEEDTFNISPEAIEKAITPKTKAIVPVHLFGHAANMDAIMDLAVKHNLYVIEDNAQGIGSSYHYKDGSSQKTGTIGHVSATSFFPSKNLGCYGDGGAIFTNDDELAHTIRGIVNHGMYERYHHDVVGVNSRLDSLQAAVLKAKLPKLDEYNSRRQKAARAYTEALKNHKDIVTPSAKTNRPCENKTLGICDTCSCHVFHQYTLQIKNGKRDSLAEYLKSQNIPHGIYYPIPLHEQKAYKDSRYNHKDFKVTNQLSDEVISLPMHTELDQEQIDFITGHILKYLEEGGFDSAQPPRKNGSAQ</sequence>
<keyword evidence="4" id="KW-0032">Aminotransferase</keyword>
<comment type="caution">
    <text evidence="4">The sequence shown here is derived from an EMBL/GenBank/DDBJ whole genome shotgun (WGS) entry which is preliminary data.</text>
</comment>
<dbReference type="GO" id="GO:0000271">
    <property type="term" value="P:polysaccharide biosynthetic process"/>
    <property type="evidence" value="ECO:0007669"/>
    <property type="project" value="TreeGrafter"/>
</dbReference>
<comment type="similarity">
    <text evidence="3">Belongs to the DegT/DnrJ/EryC1 family.</text>
</comment>
<name>A0A4U5TSJ7_9FLAO</name>
<dbReference type="Pfam" id="PF01041">
    <property type="entry name" value="DegT_DnrJ_EryC1"/>
    <property type="match status" value="1"/>
</dbReference>
<dbReference type="InterPro" id="IPR015424">
    <property type="entry name" value="PyrdxlP-dep_Trfase"/>
</dbReference>
<dbReference type="InterPro" id="IPR015421">
    <property type="entry name" value="PyrdxlP-dep_Trfase_major"/>
</dbReference>
<dbReference type="RefSeq" id="WP_138930982.1">
    <property type="nucleotide sequence ID" value="NZ_SWMU01000001.1"/>
</dbReference>
<feature type="active site" description="Proton acceptor" evidence="1">
    <location>
        <position position="192"/>
    </location>
</feature>
<evidence type="ECO:0000256" key="3">
    <source>
        <dbReference type="RuleBase" id="RU004508"/>
    </source>
</evidence>
<keyword evidence="5" id="KW-1185">Reference proteome</keyword>
<keyword evidence="2 3" id="KW-0663">Pyridoxal phosphate</keyword>
<proteinExistence type="inferred from homology"/>
<evidence type="ECO:0000256" key="1">
    <source>
        <dbReference type="PIRSR" id="PIRSR000390-1"/>
    </source>
</evidence>
<keyword evidence="4" id="KW-0808">Transferase</keyword>
<dbReference type="Proteomes" id="UP000306552">
    <property type="component" value="Unassembled WGS sequence"/>
</dbReference>
<dbReference type="AlphaFoldDB" id="A0A4U5TSJ7"/>
<dbReference type="GO" id="GO:0008483">
    <property type="term" value="F:transaminase activity"/>
    <property type="evidence" value="ECO:0007669"/>
    <property type="project" value="UniProtKB-KW"/>
</dbReference>
<gene>
    <name evidence="4" type="ORF">FCN74_02340</name>
</gene>
<protein>
    <submittedName>
        <fullName evidence="4">DegT/DnrJ/EryC1/StrS family aminotransferase</fullName>
    </submittedName>
</protein>
<evidence type="ECO:0000256" key="2">
    <source>
        <dbReference type="PIRSR" id="PIRSR000390-2"/>
    </source>
</evidence>
<dbReference type="PANTHER" id="PTHR30244">
    <property type="entry name" value="TRANSAMINASE"/>
    <property type="match status" value="1"/>
</dbReference>
<organism evidence="4 5">
    <name type="scientific">Mesohalobacter halotolerans</name>
    <dbReference type="NCBI Taxonomy" id="1883405"/>
    <lineage>
        <taxon>Bacteria</taxon>
        <taxon>Pseudomonadati</taxon>
        <taxon>Bacteroidota</taxon>
        <taxon>Flavobacteriia</taxon>
        <taxon>Flavobacteriales</taxon>
        <taxon>Flavobacteriaceae</taxon>
        <taxon>Mesohalobacter</taxon>
    </lineage>
</organism>
<dbReference type="Gene3D" id="3.40.640.10">
    <property type="entry name" value="Type I PLP-dependent aspartate aminotransferase-like (Major domain)"/>
    <property type="match status" value="1"/>
</dbReference>
<accession>A0A4U5TSJ7</accession>
<feature type="modified residue" description="N6-(pyridoxal phosphate)lysine" evidence="2">
    <location>
        <position position="192"/>
    </location>
</feature>
<evidence type="ECO:0000313" key="5">
    <source>
        <dbReference type="Proteomes" id="UP000306552"/>
    </source>
</evidence>
<dbReference type="CDD" id="cd00616">
    <property type="entry name" value="AHBA_syn"/>
    <property type="match status" value="1"/>
</dbReference>
<dbReference type="OrthoDB" id="9804264at2"/>
<reference evidence="4 5" key="1">
    <citation type="submission" date="2019-04" db="EMBL/GenBank/DDBJ databases">
        <title>Psychroflexus halotolerans sp. nov., isolated from a marine solar saltern.</title>
        <authorList>
            <person name="Feng X."/>
        </authorList>
    </citation>
    <scope>NUCLEOTIDE SEQUENCE [LARGE SCALE GENOMIC DNA]</scope>
    <source>
        <strain evidence="4 5">WDS2C27</strain>
    </source>
</reference>
<dbReference type="Gene3D" id="3.90.1150.10">
    <property type="entry name" value="Aspartate Aminotransferase, domain 1"/>
    <property type="match status" value="1"/>
</dbReference>
<dbReference type="SUPFAM" id="SSF53383">
    <property type="entry name" value="PLP-dependent transferases"/>
    <property type="match status" value="1"/>
</dbReference>
<dbReference type="EMBL" id="SWMU01000001">
    <property type="protein sequence ID" value="TKS57279.1"/>
    <property type="molecule type" value="Genomic_DNA"/>
</dbReference>
<dbReference type="PANTHER" id="PTHR30244:SF42">
    <property type="entry name" value="UDP-2-ACETAMIDO-2-DEOXY-3-OXO-D-GLUCURONATE AMINOTRANSFERASE"/>
    <property type="match status" value="1"/>
</dbReference>
<dbReference type="GO" id="GO:0030170">
    <property type="term" value="F:pyridoxal phosphate binding"/>
    <property type="evidence" value="ECO:0007669"/>
    <property type="project" value="TreeGrafter"/>
</dbReference>
<dbReference type="InterPro" id="IPR000653">
    <property type="entry name" value="DegT/StrS_aminotransferase"/>
</dbReference>